<protein>
    <submittedName>
        <fullName evidence="2">Uncharacterized protein</fullName>
    </submittedName>
</protein>
<keyword evidence="3" id="KW-1185">Reference proteome</keyword>
<gene>
    <name evidence="2" type="ORF">PFJ87_04g00280</name>
</gene>
<dbReference type="Proteomes" id="UP001217963">
    <property type="component" value="Chromosome IV"/>
</dbReference>
<accession>A0ABY8CHJ3</accession>
<reference evidence="2 3" key="1">
    <citation type="submission" date="2023-02" db="EMBL/GenBank/DDBJ databases">
        <title>Encephalitozoon hellem ATCC 50451 complete genome.</title>
        <authorList>
            <person name="Mascarenhas dos Santos A.C."/>
            <person name="Julian A.T."/>
            <person name="Pombert J.-F."/>
        </authorList>
    </citation>
    <scope>NUCLEOTIDE SEQUENCE [LARGE SCALE GENOMIC DNA]</scope>
    <source>
        <strain evidence="2 3">ATCC 50451</strain>
    </source>
</reference>
<keyword evidence="1" id="KW-0812">Transmembrane</keyword>
<proteinExistence type="predicted"/>
<sequence>MDVLKVTSTYLFILGLGVPKHFKNKALMLFTSTLMAVAFFYIGFGYEILNFIVNGNIRILGVGFVCFNLTAFFAGVWISCMVHEVVMSFRSL</sequence>
<dbReference type="EMBL" id="CP119065">
    <property type="protein sequence ID" value="WEL38359.1"/>
    <property type="molecule type" value="Genomic_DNA"/>
</dbReference>
<evidence type="ECO:0000313" key="3">
    <source>
        <dbReference type="Proteomes" id="UP001217963"/>
    </source>
</evidence>
<name>A0ABY8CHJ3_ENCHE</name>
<feature type="transmembrane region" description="Helical" evidence="1">
    <location>
        <begin position="58"/>
        <end position="82"/>
    </location>
</feature>
<keyword evidence="1" id="KW-1133">Transmembrane helix</keyword>
<feature type="transmembrane region" description="Helical" evidence="1">
    <location>
        <begin position="26"/>
        <end position="46"/>
    </location>
</feature>
<organism evidence="2 3">
    <name type="scientific">Encephalitozoon hellem</name>
    <name type="common">Microsporidian parasite</name>
    <dbReference type="NCBI Taxonomy" id="27973"/>
    <lineage>
        <taxon>Eukaryota</taxon>
        <taxon>Fungi</taxon>
        <taxon>Fungi incertae sedis</taxon>
        <taxon>Microsporidia</taxon>
        <taxon>Unikaryonidae</taxon>
        <taxon>Encephalitozoon</taxon>
    </lineage>
</organism>
<evidence type="ECO:0000313" key="2">
    <source>
        <dbReference type="EMBL" id="WEL38359.1"/>
    </source>
</evidence>
<keyword evidence="1" id="KW-0472">Membrane</keyword>
<evidence type="ECO:0000256" key="1">
    <source>
        <dbReference type="SAM" id="Phobius"/>
    </source>
</evidence>